<evidence type="ECO:0000256" key="1">
    <source>
        <dbReference type="SAM" id="MobiDB-lite"/>
    </source>
</evidence>
<feature type="compositionally biased region" description="Polar residues" evidence="1">
    <location>
        <begin position="75"/>
        <end position="84"/>
    </location>
</feature>
<proteinExistence type="predicted"/>
<dbReference type="WBParaSite" id="SRAE_2000135000.1">
    <property type="protein sequence ID" value="SRAE_2000135000.1"/>
    <property type="gene ID" value="WBGene00261554"/>
</dbReference>
<name>A0A090LEY1_STRRB</name>
<dbReference type="GeneID" id="36379048"/>
<evidence type="ECO:0000313" key="2">
    <source>
        <dbReference type="EMBL" id="CEF66683.1"/>
    </source>
</evidence>
<gene>
    <name evidence="2 4 5" type="ORF">SRAE_2000135000</name>
</gene>
<reference evidence="2" key="1">
    <citation type="submission" date="2014-09" db="EMBL/GenBank/DDBJ databases">
        <authorList>
            <person name="Aslett A.Martin."/>
        </authorList>
    </citation>
    <scope>NUCLEOTIDE SEQUENCE</scope>
    <source>
        <strain evidence="2">ED321 Heterogonic</strain>
    </source>
</reference>
<keyword evidence="3" id="KW-1185">Reference proteome</keyword>
<feature type="compositionally biased region" description="Basic and acidic residues" evidence="1">
    <location>
        <begin position="65"/>
        <end position="74"/>
    </location>
</feature>
<dbReference type="RefSeq" id="XP_024505883.1">
    <property type="nucleotide sequence ID" value="XM_024652292.1"/>
</dbReference>
<dbReference type="CTD" id="36379048"/>
<dbReference type="EMBL" id="LN609529">
    <property type="protein sequence ID" value="CEF66683.1"/>
    <property type="molecule type" value="Genomic_DNA"/>
</dbReference>
<feature type="region of interest" description="Disordered" evidence="1">
    <location>
        <begin position="65"/>
        <end position="86"/>
    </location>
</feature>
<organism evidence="2">
    <name type="scientific">Strongyloides ratti</name>
    <name type="common">Parasitic roundworm</name>
    <dbReference type="NCBI Taxonomy" id="34506"/>
    <lineage>
        <taxon>Eukaryota</taxon>
        <taxon>Metazoa</taxon>
        <taxon>Ecdysozoa</taxon>
        <taxon>Nematoda</taxon>
        <taxon>Chromadorea</taxon>
        <taxon>Rhabditida</taxon>
        <taxon>Tylenchina</taxon>
        <taxon>Panagrolaimomorpha</taxon>
        <taxon>Strongyloidoidea</taxon>
        <taxon>Strongyloididae</taxon>
        <taxon>Strongyloides</taxon>
    </lineage>
</organism>
<dbReference type="WormBase" id="SRAE_2000135000">
    <property type="protein sequence ID" value="SRP00324"/>
    <property type="gene ID" value="WBGene00261554"/>
</dbReference>
<protein>
    <submittedName>
        <fullName evidence="4">Tox-URI2 domain-containing protein</fullName>
    </submittedName>
</protein>
<evidence type="ECO:0000313" key="4">
    <source>
        <dbReference type="WBParaSite" id="SRAE_2000135000.1"/>
    </source>
</evidence>
<accession>A0A090LEY1</accession>
<sequence length="127" mass="14428">MNDTKISVNTNDNIDHNNKKIIKTNEIILNSVEGTSSTTTIVSGDSNVSSYGYNILTENKRELEKLSGESKNNNEETTLSPKQQRQLRRLSKAFGLKTSRISIVSPDGIRRMVHPKYINYENMKRII</sequence>
<dbReference type="AlphaFoldDB" id="A0A090LEY1"/>
<evidence type="ECO:0000313" key="3">
    <source>
        <dbReference type="Proteomes" id="UP000035682"/>
    </source>
</evidence>
<reference evidence="4" key="3">
    <citation type="submission" date="2020-12" db="UniProtKB">
        <authorList>
            <consortium name="WormBaseParasite"/>
        </authorList>
    </citation>
    <scope>IDENTIFICATION</scope>
</reference>
<evidence type="ECO:0000313" key="5">
    <source>
        <dbReference type="WormBase" id="SRAE_2000135000"/>
    </source>
</evidence>
<dbReference type="Proteomes" id="UP000035682">
    <property type="component" value="Unplaced"/>
</dbReference>
<reference evidence="3" key="2">
    <citation type="submission" date="2014-09" db="EMBL/GenBank/DDBJ databases">
        <authorList>
            <person name="Martin A.A."/>
        </authorList>
    </citation>
    <scope>NUCLEOTIDE SEQUENCE</scope>
    <source>
        <strain evidence="3">ED321</strain>
    </source>
</reference>